<dbReference type="InterPro" id="IPR006115">
    <property type="entry name" value="6PGDH_NADP-bd"/>
</dbReference>
<feature type="domain" description="6-phosphogluconate dehydrogenase NADP-binding" evidence="7">
    <location>
        <begin position="3"/>
        <end position="162"/>
    </location>
</feature>
<evidence type="ECO:0000256" key="1">
    <source>
        <dbReference type="ARBA" id="ARBA00005023"/>
    </source>
</evidence>
<dbReference type="PANTHER" id="PTHR22981:SF7">
    <property type="entry name" value="3-HYDROXYISOBUTYRATE DEHYDROGENASE, MITOCHONDRIAL"/>
    <property type="match status" value="1"/>
</dbReference>
<evidence type="ECO:0000259" key="8">
    <source>
        <dbReference type="Pfam" id="PF14833"/>
    </source>
</evidence>
<dbReference type="GO" id="GO:0051287">
    <property type="term" value="F:NAD binding"/>
    <property type="evidence" value="ECO:0007669"/>
    <property type="project" value="InterPro"/>
</dbReference>
<dbReference type="Pfam" id="PF03446">
    <property type="entry name" value="NAD_binding_2"/>
    <property type="match status" value="1"/>
</dbReference>
<dbReference type="GO" id="GO:0008442">
    <property type="term" value="F:3-hydroxyisobutyrate dehydrogenase activity"/>
    <property type="evidence" value="ECO:0007669"/>
    <property type="project" value="InterPro"/>
</dbReference>
<dbReference type="EMBL" id="FQXE01000001">
    <property type="protein sequence ID" value="SHG86424.1"/>
    <property type="molecule type" value="Genomic_DNA"/>
</dbReference>
<feature type="active site" evidence="6">
    <location>
        <position position="171"/>
    </location>
</feature>
<dbReference type="InterPro" id="IPR013328">
    <property type="entry name" value="6PGD_dom2"/>
</dbReference>
<evidence type="ECO:0000256" key="3">
    <source>
        <dbReference type="ARBA" id="ARBA00022456"/>
    </source>
</evidence>
<dbReference type="OrthoDB" id="9777604at2"/>
<organism evidence="9 10">
    <name type="scientific">Pollutimonas bauzanensis</name>
    <dbReference type="NCBI Taxonomy" id="658167"/>
    <lineage>
        <taxon>Bacteria</taxon>
        <taxon>Pseudomonadati</taxon>
        <taxon>Pseudomonadota</taxon>
        <taxon>Betaproteobacteria</taxon>
        <taxon>Burkholderiales</taxon>
        <taxon>Alcaligenaceae</taxon>
        <taxon>Pollutimonas</taxon>
    </lineage>
</organism>
<dbReference type="SUPFAM" id="SSF51735">
    <property type="entry name" value="NAD(P)-binding Rossmann-fold domains"/>
    <property type="match status" value="1"/>
</dbReference>
<dbReference type="GO" id="GO:0050661">
    <property type="term" value="F:NADP binding"/>
    <property type="evidence" value="ECO:0007669"/>
    <property type="project" value="InterPro"/>
</dbReference>
<evidence type="ECO:0000259" key="7">
    <source>
        <dbReference type="Pfam" id="PF03446"/>
    </source>
</evidence>
<dbReference type="Gene3D" id="1.10.1040.10">
    <property type="entry name" value="N-(1-d-carboxylethyl)-l-norvaline Dehydrogenase, domain 2"/>
    <property type="match status" value="1"/>
</dbReference>
<dbReference type="Proteomes" id="UP000184226">
    <property type="component" value="Unassembled WGS sequence"/>
</dbReference>
<keyword evidence="4" id="KW-0560">Oxidoreductase</keyword>
<dbReference type="PIRSF" id="PIRSF000103">
    <property type="entry name" value="HIBADH"/>
    <property type="match status" value="1"/>
</dbReference>
<accession>A0A1M5NA61</accession>
<evidence type="ECO:0000313" key="9">
    <source>
        <dbReference type="EMBL" id="SHG86424.1"/>
    </source>
</evidence>
<dbReference type="PANTHER" id="PTHR22981">
    <property type="entry name" value="3-HYDROXYISOBUTYRATE DEHYDROGENASE-RELATED"/>
    <property type="match status" value="1"/>
</dbReference>
<comment type="similarity">
    <text evidence="2">Belongs to the HIBADH-related family.</text>
</comment>
<dbReference type="STRING" id="658167.SAMN04488135_101454"/>
<reference evidence="9 10" key="1">
    <citation type="submission" date="2016-11" db="EMBL/GenBank/DDBJ databases">
        <authorList>
            <person name="Jaros S."/>
            <person name="Januszkiewicz K."/>
            <person name="Wedrychowicz H."/>
        </authorList>
    </citation>
    <scope>NUCLEOTIDE SEQUENCE [LARGE SCALE GENOMIC DNA]</scope>
    <source>
        <strain evidence="9 10">CGMCC 1.10190</strain>
    </source>
</reference>
<dbReference type="RefSeq" id="WP_073101439.1">
    <property type="nucleotide sequence ID" value="NZ_FQXE01000001.1"/>
</dbReference>
<dbReference type="InterPro" id="IPR008927">
    <property type="entry name" value="6-PGluconate_DH-like_C_sf"/>
</dbReference>
<gene>
    <name evidence="9" type="ORF">SAMN04488135_101454</name>
</gene>
<comment type="pathway">
    <text evidence="1">Amino-acid degradation.</text>
</comment>
<keyword evidence="10" id="KW-1185">Reference proteome</keyword>
<dbReference type="SUPFAM" id="SSF48179">
    <property type="entry name" value="6-phosphogluconate dehydrogenase C-terminal domain-like"/>
    <property type="match status" value="1"/>
</dbReference>
<evidence type="ECO:0000256" key="5">
    <source>
        <dbReference type="ARBA" id="ARBA00023027"/>
    </source>
</evidence>
<sequence>MSTIAFIGLGNMGQPMCGNLLKAGHAVIGFDLVSGNCDRLAAAGGQAAASIADAVAGADIVISMVPTGKHVRAVYEGPDGVLQNARPGALLIDSSTIDVENSRAVSKAAEAAGFVMVDAPVSGAVPAAQAATLVFMVGGSREAFDRAAPVLQCMGSSLVHVGPAGCGQAMKICNNMMAGMSMVALSEVFTLAERLGLDYQTVHDVMTKASGNCWALQAYCPVPGPVPASPANRDYAAGFSMGLMLKDMRLSQSAAADAATSTPMAASAAALYQKAVDEGYAAKDFSFIFKLVSGRAGA</sequence>
<dbReference type="FunFam" id="1.10.1040.10:FF:000006">
    <property type="entry name" value="3-hydroxyisobutyrate dehydrogenase"/>
    <property type="match status" value="1"/>
</dbReference>
<feature type="domain" description="3-hydroxyisobutyrate dehydrogenase-like NAD-binding" evidence="8">
    <location>
        <begin position="165"/>
        <end position="291"/>
    </location>
</feature>
<evidence type="ECO:0000256" key="2">
    <source>
        <dbReference type="ARBA" id="ARBA00009080"/>
    </source>
</evidence>
<evidence type="ECO:0000313" key="10">
    <source>
        <dbReference type="Proteomes" id="UP000184226"/>
    </source>
</evidence>
<dbReference type="InterPro" id="IPR011548">
    <property type="entry name" value="HIBADH"/>
</dbReference>
<dbReference type="Pfam" id="PF14833">
    <property type="entry name" value="NAD_binding_11"/>
    <property type="match status" value="1"/>
</dbReference>
<protein>
    <submittedName>
        <fullName evidence="9">3-hydroxyisobutyrate dehydrogenase</fullName>
    </submittedName>
</protein>
<proteinExistence type="inferred from homology"/>
<evidence type="ECO:0000256" key="6">
    <source>
        <dbReference type="PIRSR" id="PIRSR000103-1"/>
    </source>
</evidence>
<dbReference type="InterPro" id="IPR036291">
    <property type="entry name" value="NAD(P)-bd_dom_sf"/>
</dbReference>
<dbReference type="GO" id="GO:0009083">
    <property type="term" value="P:branched-chain amino acid catabolic process"/>
    <property type="evidence" value="ECO:0007669"/>
    <property type="project" value="UniProtKB-KW"/>
</dbReference>
<dbReference type="AlphaFoldDB" id="A0A1M5NA61"/>
<evidence type="ECO:0000256" key="4">
    <source>
        <dbReference type="ARBA" id="ARBA00023002"/>
    </source>
</evidence>
<dbReference type="Gene3D" id="3.40.50.720">
    <property type="entry name" value="NAD(P)-binding Rossmann-like Domain"/>
    <property type="match status" value="1"/>
</dbReference>
<dbReference type="InterPro" id="IPR029154">
    <property type="entry name" value="HIBADH-like_NADP-bd"/>
</dbReference>
<dbReference type="NCBIfam" id="TIGR01692">
    <property type="entry name" value="HIBADH"/>
    <property type="match status" value="1"/>
</dbReference>
<dbReference type="InterPro" id="IPR015815">
    <property type="entry name" value="HIBADH-related"/>
</dbReference>
<keyword evidence="3" id="KW-0101">Branched-chain amino acid catabolism</keyword>
<keyword evidence="5" id="KW-0520">NAD</keyword>
<name>A0A1M5NA61_9BURK</name>